<dbReference type="PROSITE" id="PS51000">
    <property type="entry name" value="HTH_DEOR_2"/>
    <property type="match status" value="1"/>
</dbReference>
<dbReference type="AlphaFoldDB" id="A0A2W7N5Q5"/>
<name>A0A2W7N5Q5_9RHOB</name>
<dbReference type="OrthoDB" id="9816363at2"/>
<dbReference type="Pfam" id="PF00455">
    <property type="entry name" value="DeoRC"/>
    <property type="match status" value="1"/>
</dbReference>
<protein>
    <submittedName>
        <fullName evidence="5">DeoR family transcriptional regulator</fullName>
    </submittedName>
</protein>
<dbReference type="GO" id="GO:0003677">
    <property type="term" value="F:DNA binding"/>
    <property type="evidence" value="ECO:0007669"/>
    <property type="project" value="UniProtKB-KW"/>
</dbReference>
<keyword evidence="6" id="KW-1185">Reference proteome</keyword>
<dbReference type="InterPro" id="IPR037171">
    <property type="entry name" value="NagB/RpiA_transferase-like"/>
</dbReference>
<accession>A0A2W7N5Q5</accession>
<dbReference type="InterPro" id="IPR018356">
    <property type="entry name" value="Tscrpt_reg_HTH_DeoR_CS"/>
</dbReference>
<dbReference type="EMBL" id="QKZL01000017">
    <property type="protein sequence ID" value="PZX13607.1"/>
    <property type="molecule type" value="Genomic_DNA"/>
</dbReference>
<keyword evidence="1" id="KW-0805">Transcription regulation</keyword>
<dbReference type="SUPFAM" id="SSF100950">
    <property type="entry name" value="NagB/RpiA/CoA transferase-like"/>
    <property type="match status" value="1"/>
</dbReference>
<evidence type="ECO:0000259" key="4">
    <source>
        <dbReference type="PROSITE" id="PS51000"/>
    </source>
</evidence>
<keyword evidence="2" id="KW-0238">DNA-binding</keyword>
<dbReference type="PANTHER" id="PTHR30363">
    <property type="entry name" value="HTH-TYPE TRANSCRIPTIONAL REGULATOR SRLR-RELATED"/>
    <property type="match status" value="1"/>
</dbReference>
<dbReference type="PANTHER" id="PTHR30363:SF44">
    <property type="entry name" value="AGA OPERON TRANSCRIPTIONAL REPRESSOR-RELATED"/>
    <property type="match status" value="1"/>
</dbReference>
<dbReference type="SMART" id="SM01134">
    <property type="entry name" value="DeoRC"/>
    <property type="match status" value="1"/>
</dbReference>
<dbReference type="InterPro" id="IPR050313">
    <property type="entry name" value="Carb_Metab_HTH_regulators"/>
</dbReference>
<dbReference type="SUPFAM" id="SSF46785">
    <property type="entry name" value="Winged helix' DNA-binding domain"/>
    <property type="match status" value="1"/>
</dbReference>
<dbReference type="InterPro" id="IPR001034">
    <property type="entry name" value="DeoR_HTH"/>
</dbReference>
<gene>
    <name evidence="5" type="ORF">LX81_03155</name>
</gene>
<dbReference type="PRINTS" id="PR00037">
    <property type="entry name" value="HTHLACR"/>
</dbReference>
<dbReference type="RefSeq" id="WP_111538239.1">
    <property type="nucleotide sequence ID" value="NZ_QKZL01000017.1"/>
</dbReference>
<dbReference type="Pfam" id="PF08220">
    <property type="entry name" value="HTH_DeoR"/>
    <property type="match status" value="1"/>
</dbReference>
<reference evidence="5 6" key="1">
    <citation type="submission" date="2018-06" db="EMBL/GenBank/DDBJ databases">
        <title>Genomic Encyclopedia of Archaeal and Bacterial Type Strains, Phase II (KMG-II): from individual species to whole genera.</title>
        <authorList>
            <person name="Goeker M."/>
        </authorList>
    </citation>
    <scope>NUCLEOTIDE SEQUENCE [LARGE SCALE GENOMIC DNA]</scope>
    <source>
        <strain evidence="5 6">DSM 22009</strain>
    </source>
</reference>
<dbReference type="InterPro" id="IPR014036">
    <property type="entry name" value="DeoR-like_C"/>
</dbReference>
<evidence type="ECO:0000256" key="2">
    <source>
        <dbReference type="ARBA" id="ARBA00023125"/>
    </source>
</evidence>
<dbReference type="InterPro" id="IPR036388">
    <property type="entry name" value="WH-like_DNA-bd_sf"/>
</dbReference>
<dbReference type="GO" id="GO:0003700">
    <property type="term" value="F:DNA-binding transcription factor activity"/>
    <property type="evidence" value="ECO:0007669"/>
    <property type="project" value="InterPro"/>
</dbReference>
<dbReference type="Proteomes" id="UP000248916">
    <property type="component" value="Unassembled WGS sequence"/>
</dbReference>
<keyword evidence="3" id="KW-0804">Transcription</keyword>
<proteinExistence type="predicted"/>
<dbReference type="Gene3D" id="1.10.10.10">
    <property type="entry name" value="Winged helix-like DNA-binding domain superfamily/Winged helix DNA-binding domain"/>
    <property type="match status" value="1"/>
</dbReference>
<evidence type="ECO:0000256" key="3">
    <source>
        <dbReference type="ARBA" id="ARBA00023163"/>
    </source>
</evidence>
<evidence type="ECO:0000313" key="5">
    <source>
        <dbReference type="EMBL" id="PZX13607.1"/>
    </source>
</evidence>
<organism evidence="5 6">
    <name type="scientific">Palleronia aestuarii</name>
    <dbReference type="NCBI Taxonomy" id="568105"/>
    <lineage>
        <taxon>Bacteria</taxon>
        <taxon>Pseudomonadati</taxon>
        <taxon>Pseudomonadota</taxon>
        <taxon>Alphaproteobacteria</taxon>
        <taxon>Rhodobacterales</taxon>
        <taxon>Roseobacteraceae</taxon>
        <taxon>Palleronia</taxon>
    </lineage>
</organism>
<sequence>MPSPKRLGKAERRRQILLALRMSPHVRVTELAARFGVTTETVRRDMDALGAEGLLTRAHGGASAPVPGHRDMHERRLERVTIREQLGRFAASFVSDGDTIMIDAGTTTMEFARALSLAERRVTAITNSLQVAMVLGQSRAARIRLAPGTYMPEEAAIVGTEACEYLSGYNVDACYLGGAGLGEKGVTEIVEGFDAIKRTMMRQSAECRFLIDSSKFGRTFLSRVAECSEIGTLITDAPPGAALTRLLGHPTQVIVAPPPNETRIDGA</sequence>
<dbReference type="PROSITE" id="PS00894">
    <property type="entry name" value="HTH_DEOR_1"/>
    <property type="match status" value="1"/>
</dbReference>
<dbReference type="InterPro" id="IPR036390">
    <property type="entry name" value="WH_DNA-bd_sf"/>
</dbReference>
<dbReference type="SMART" id="SM00420">
    <property type="entry name" value="HTH_DEOR"/>
    <property type="match status" value="1"/>
</dbReference>
<feature type="domain" description="HTH deoR-type" evidence="4">
    <location>
        <begin position="9"/>
        <end position="64"/>
    </location>
</feature>
<comment type="caution">
    <text evidence="5">The sequence shown here is derived from an EMBL/GenBank/DDBJ whole genome shotgun (WGS) entry which is preliminary data.</text>
</comment>
<evidence type="ECO:0000256" key="1">
    <source>
        <dbReference type="ARBA" id="ARBA00023015"/>
    </source>
</evidence>
<evidence type="ECO:0000313" key="6">
    <source>
        <dbReference type="Proteomes" id="UP000248916"/>
    </source>
</evidence>